<protein>
    <submittedName>
        <fullName evidence="2">Uncharacterized protein</fullName>
    </submittedName>
</protein>
<evidence type="ECO:0000313" key="3">
    <source>
        <dbReference type="Proteomes" id="UP000230750"/>
    </source>
</evidence>
<name>A0A2G8L1B4_STIJA</name>
<evidence type="ECO:0000313" key="2">
    <source>
        <dbReference type="EMBL" id="PIK53940.1"/>
    </source>
</evidence>
<reference evidence="2 3" key="1">
    <citation type="journal article" date="2017" name="PLoS Biol.">
        <title>The sea cucumber genome provides insights into morphological evolution and visceral regeneration.</title>
        <authorList>
            <person name="Zhang X."/>
            <person name="Sun L."/>
            <person name="Yuan J."/>
            <person name="Sun Y."/>
            <person name="Gao Y."/>
            <person name="Zhang L."/>
            <person name="Li S."/>
            <person name="Dai H."/>
            <person name="Hamel J.F."/>
            <person name="Liu C."/>
            <person name="Yu Y."/>
            <person name="Liu S."/>
            <person name="Lin W."/>
            <person name="Guo K."/>
            <person name="Jin S."/>
            <person name="Xu P."/>
            <person name="Storey K.B."/>
            <person name="Huan P."/>
            <person name="Zhang T."/>
            <person name="Zhou Y."/>
            <person name="Zhang J."/>
            <person name="Lin C."/>
            <person name="Li X."/>
            <person name="Xing L."/>
            <person name="Huo D."/>
            <person name="Sun M."/>
            <person name="Wang L."/>
            <person name="Mercier A."/>
            <person name="Li F."/>
            <person name="Yang H."/>
            <person name="Xiang J."/>
        </authorList>
    </citation>
    <scope>NUCLEOTIDE SEQUENCE [LARGE SCALE GENOMIC DNA]</scope>
    <source>
        <strain evidence="2">Shaxun</strain>
        <tissue evidence="2">Muscle</tissue>
    </source>
</reference>
<gene>
    <name evidence="2" type="ORF">BSL78_09162</name>
</gene>
<accession>A0A2G8L1B4</accession>
<organism evidence="2 3">
    <name type="scientific">Stichopus japonicus</name>
    <name type="common">Sea cucumber</name>
    <dbReference type="NCBI Taxonomy" id="307972"/>
    <lineage>
        <taxon>Eukaryota</taxon>
        <taxon>Metazoa</taxon>
        <taxon>Echinodermata</taxon>
        <taxon>Eleutherozoa</taxon>
        <taxon>Echinozoa</taxon>
        <taxon>Holothuroidea</taxon>
        <taxon>Aspidochirotacea</taxon>
        <taxon>Aspidochirotida</taxon>
        <taxon>Stichopodidae</taxon>
        <taxon>Apostichopus</taxon>
    </lineage>
</organism>
<keyword evidence="3" id="KW-1185">Reference proteome</keyword>
<dbReference type="InterPro" id="IPR014756">
    <property type="entry name" value="Ig_E-set"/>
</dbReference>
<proteinExistence type="predicted"/>
<comment type="caution">
    <text evidence="2">The sequence shown here is derived from an EMBL/GenBank/DDBJ whole genome shotgun (WGS) entry which is preliminary data.</text>
</comment>
<dbReference type="InterPro" id="IPR013783">
    <property type="entry name" value="Ig-like_fold"/>
</dbReference>
<dbReference type="OrthoDB" id="2525164at2759"/>
<sequence>MTEVTSHLSNWTASGKGLRYAVVGKRAYFAVNIDNATMSKFNINFHLSVLAVGRNHIFVVKSFNESRTTEGLKVDFSYVPSIPGNYDLYVEEIGKRVQRQISSSPFRLRVTGANITAGMIRAESNDKPSCQTIPQGNYSWLDGDWTTRIFAGDARGTLRSGWVFRPKLCSFDIFTKDDLAAAAASDTSTTIAILGTSTERGIFLSMLDLVIDGKDKTNLKDSDVGKCWGYARDMRKYAKKNEFASVDPRVHTLNGFGLGAGMRHSTESSPLIIKSNHFHRWCNELDGEMRVCGNPTEMIAQMLLGKAIAPNGKKNWRRSLDHAKPDSIPRLDYNREFRVCYDCPNSLLPFHVKVTPELKCYSAAKTGFKIRNESEIRVWDGSLCPEDCMKTEPIDKINTESGTVDVRVCKVHD</sequence>
<dbReference type="Proteomes" id="UP000230750">
    <property type="component" value="Unassembled WGS sequence"/>
</dbReference>
<feature type="repeat" description="Filamin" evidence="1">
    <location>
        <begin position="3"/>
        <end position="110"/>
    </location>
</feature>
<dbReference type="AlphaFoldDB" id="A0A2G8L1B4"/>
<evidence type="ECO:0000256" key="1">
    <source>
        <dbReference type="PROSITE-ProRule" id="PRU00087"/>
    </source>
</evidence>
<dbReference type="EMBL" id="MRZV01000269">
    <property type="protein sequence ID" value="PIK53940.1"/>
    <property type="molecule type" value="Genomic_DNA"/>
</dbReference>
<dbReference type="Gene3D" id="2.60.40.10">
    <property type="entry name" value="Immunoglobulins"/>
    <property type="match status" value="1"/>
</dbReference>
<dbReference type="SUPFAM" id="SSF81296">
    <property type="entry name" value="E set domains"/>
    <property type="match status" value="1"/>
</dbReference>
<dbReference type="InterPro" id="IPR017868">
    <property type="entry name" value="Filamin/ABP280_repeat-like"/>
</dbReference>
<dbReference type="PROSITE" id="PS50194">
    <property type="entry name" value="FILAMIN_REPEAT"/>
    <property type="match status" value="1"/>
</dbReference>